<comment type="subcellular location">
    <subcellularLocation>
        <location evidence="1">Nucleus</location>
    </subcellularLocation>
</comment>
<dbReference type="PANTHER" id="PTHR31140">
    <property type="entry name" value="B3 DOMAIN-CONTAINING TRANSCRIPTION FACTOR ABI3"/>
    <property type="match status" value="1"/>
</dbReference>
<accession>A0A6D2J6Y6</accession>
<keyword evidence="7" id="KW-0539">Nucleus</keyword>
<gene>
    <name evidence="10" type="ORF">MERR_LOCUS26121</name>
    <name evidence="11" type="ORF">MERR_LOCUS36243</name>
</gene>
<evidence type="ECO:0000313" key="12">
    <source>
        <dbReference type="Proteomes" id="UP000467841"/>
    </source>
</evidence>
<dbReference type="Proteomes" id="UP000467841">
    <property type="component" value="Unassembled WGS sequence"/>
</dbReference>
<organism evidence="10 12">
    <name type="scientific">Microthlaspi erraticum</name>
    <dbReference type="NCBI Taxonomy" id="1685480"/>
    <lineage>
        <taxon>Eukaryota</taxon>
        <taxon>Viridiplantae</taxon>
        <taxon>Streptophyta</taxon>
        <taxon>Embryophyta</taxon>
        <taxon>Tracheophyta</taxon>
        <taxon>Spermatophyta</taxon>
        <taxon>Magnoliopsida</taxon>
        <taxon>eudicotyledons</taxon>
        <taxon>Gunneridae</taxon>
        <taxon>Pentapetalae</taxon>
        <taxon>rosids</taxon>
        <taxon>malvids</taxon>
        <taxon>Brassicales</taxon>
        <taxon>Brassicaceae</taxon>
        <taxon>Coluteocarpeae</taxon>
        <taxon>Microthlaspi</taxon>
    </lineage>
</organism>
<reference evidence="10 12" key="1">
    <citation type="submission" date="2020-01" db="EMBL/GenBank/DDBJ databases">
        <authorList>
            <person name="Mishra B."/>
        </authorList>
    </citation>
    <scope>NUCLEOTIDE SEQUENCE [LARGE SCALE GENOMIC DNA]</scope>
</reference>
<sequence length="353" mass="40691">MCLESSLIPVYDDAKSGTSSGSINYFLPPKKRMRPLHDDEPDTPLVPTATKKFAISGNAKYKGVVQQQNGHWGAQIYTDHKRIWIGTFKSAMEAARAYDSASIKLKSFQDANSHRNFPSSEFTVHETDFQAGYTTEAVLNMIRDGSYQQKFVDFFRIRSQINIVGSKQSGGDEESNNVSYTHLFRKELTMSDVGKLNRLVIPKRYAVKYLPFVSDDQNEREEGEIVEDVEVLCYDREMREWKFRYCYWKSSQSFVFTTGWKGFVKEKKLKVKDVIDFYTCDVKTLELGQSKRFLMIDVHCFSDNDSVVTDEEVDGTVRIRSKEEVKTESFFSDVETKSEERKGGFMLFGVRLQ</sequence>
<proteinExistence type="inferred from homology"/>
<dbReference type="InterPro" id="IPR003340">
    <property type="entry name" value="B3_DNA-bd"/>
</dbReference>
<dbReference type="FunFam" id="3.30.730.10:FF:000008">
    <property type="entry name" value="AP2 domain-containing protein RAP2.8"/>
    <property type="match status" value="1"/>
</dbReference>
<dbReference type="GO" id="GO:0003677">
    <property type="term" value="F:DNA binding"/>
    <property type="evidence" value="ECO:0007669"/>
    <property type="project" value="UniProtKB-KW"/>
</dbReference>
<dbReference type="PANTHER" id="PTHR31140:SF80">
    <property type="entry name" value="AP2_ERF AND B3 DOMAIN TRANSCRIPTION FACTOR"/>
    <property type="match status" value="1"/>
</dbReference>
<dbReference type="EMBL" id="CACVBM020001200">
    <property type="protein sequence ID" value="CAA7038886.1"/>
    <property type="molecule type" value="Genomic_DNA"/>
</dbReference>
<dbReference type="Pfam" id="PF02362">
    <property type="entry name" value="B3"/>
    <property type="match status" value="1"/>
</dbReference>
<dbReference type="SMART" id="SM00380">
    <property type="entry name" value="AP2"/>
    <property type="match status" value="1"/>
</dbReference>
<dbReference type="GO" id="GO:0009873">
    <property type="term" value="P:ethylene-activated signaling pathway"/>
    <property type="evidence" value="ECO:0007669"/>
    <property type="project" value="UniProtKB-KW"/>
</dbReference>
<comment type="similarity">
    <text evidence="2">Belongs to the AP2/ERF transcription factor family. RAV subfamily.</text>
</comment>
<protein>
    <recommendedName>
        <fullName evidence="13">AP2/ERF domain-containing protein</fullName>
    </recommendedName>
</protein>
<feature type="domain" description="TF-B3" evidence="8">
    <location>
        <begin position="184"/>
        <end position="293"/>
    </location>
</feature>
<dbReference type="SUPFAM" id="SSF101936">
    <property type="entry name" value="DNA-binding pseudobarrel domain"/>
    <property type="match status" value="1"/>
</dbReference>
<name>A0A6D2J6Y6_9BRAS</name>
<dbReference type="PROSITE" id="PS51032">
    <property type="entry name" value="AP2_ERF"/>
    <property type="match status" value="1"/>
</dbReference>
<dbReference type="Gene3D" id="2.40.330.10">
    <property type="entry name" value="DNA-binding pseudobarrel domain"/>
    <property type="match status" value="1"/>
</dbReference>
<dbReference type="InterPro" id="IPR015300">
    <property type="entry name" value="DNA-bd_pseudobarrel_sf"/>
</dbReference>
<keyword evidence="5" id="KW-0238">DNA-binding</keyword>
<evidence type="ECO:0000256" key="1">
    <source>
        <dbReference type="ARBA" id="ARBA00004123"/>
    </source>
</evidence>
<dbReference type="CDD" id="cd00018">
    <property type="entry name" value="AP2"/>
    <property type="match status" value="1"/>
</dbReference>
<evidence type="ECO:0000313" key="10">
    <source>
        <dbReference type="EMBL" id="CAA7038886.1"/>
    </source>
</evidence>
<dbReference type="GO" id="GO:0003700">
    <property type="term" value="F:DNA-binding transcription factor activity"/>
    <property type="evidence" value="ECO:0007669"/>
    <property type="project" value="InterPro"/>
</dbReference>
<feature type="domain" description="AP2/ERF" evidence="9">
    <location>
        <begin position="60"/>
        <end position="118"/>
    </location>
</feature>
<keyword evidence="3" id="KW-0936">Ethylene signaling pathway</keyword>
<evidence type="ECO:0000259" key="8">
    <source>
        <dbReference type="PROSITE" id="PS50863"/>
    </source>
</evidence>
<dbReference type="CDD" id="cd10017">
    <property type="entry name" value="B3_DNA"/>
    <property type="match status" value="1"/>
</dbReference>
<dbReference type="OrthoDB" id="2020802at2759"/>
<keyword evidence="6" id="KW-0804">Transcription</keyword>
<evidence type="ECO:0000256" key="7">
    <source>
        <dbReference type="ARBA" id="ARBA00023242"/>
    </source>
</evidence>
<dbReference type="AlphaFoldDB" id="A0A6D2J6Y6"/>
<evidence type="ECO:0000259" key="9">
    <source>
        <dbReference type="PROSITE" id="PS51032"/>
    </source>
</evidence>
<dbReference type="GO" id="GO:0005634">
    <property type="term" value="C:nucleus"/>
    <property type="evidence" value="ECO:0007669"/>
    <property type="project" value="UniProtKB-SubCell"/>
</dbReference>
<dbReference type="SMART" id="SM01019">
    <property type="entry name" value="B3"/>
    <property type="match status" value="1"/>
</dbReference>
<evidence type="ECO:0000256" key="5">
    <source>
        <dbReference type="ARBA" id="ARBA00023125"/>
    </source>
</evidence>
<dbReference type="EMBL" id="CACVBM020001404">
    <property type="protein sequence ID" value="CAA7049008.1"/>
    <property type="molecule type" value="Genomic_DNA"/>
</dbReference>
<evidence type="ECO:0000256" key="4">
    <source>
        <dbReference type="ARBA" id="ARBA00023015"/>
    </source>
</evidence>
<keyword evidence="4" id="KW-0805">Transcription regulation</keyword>
<keyword evidence="12" id="KW-1185">Reference proteome</keyword>
<dbReference type="SUPFAM" id="SSF54171">
    <property type="entry name" value="DNA-binding domain"/>
    <property type="match status" value="1"/>
</dbReference>
<evidence type="ECO:0008006" key="13">
    <source>
        <dbReference type="Google" id="ProtNLM"/>
    </source>
</evidence>
<dbReference type="InterPro" id="IPR001471">
    <property type="entry name" value="AP2/ERF_dom"/>
</dbReference>
<dbReference type="InterPro" id="IPR044800">
    <property type="entry name" value="LEC2-like"/>
</dbReference>
<dbReference type="InterPro" id="IPR036955">
    <property type="entry name" value="AP2/ERF_dom_sf"/>
</dbReference>
<dbReference type="InterPro" id="IPR016177">
    <property type="entry name" value="DNA-bd_dom_sf"/>
</dbReference>
<evidence type="ECO:0000313" key="11">
    <source>
        <dbReference type="EMBL" id="CAA7049008.1"/>
    </source>
</evidence>
<evidence type="ECO:0000256" key="6">
    <source>
        <dbReference type="ARBA" id="ARBA00023163"/>
    </source>
</evidence>
<evidence type="ECO:0000256" key="2">
    <source>
        <dbReference type="ARBA" id="ARBA00009089"/>
    </source>
</evidence>
<evidence type="ECO:0000256" key="3">
    <source>
        <dbReference type="ARBA" id="ARBA00022745"/>
    </source>
</evidence>
<dbReference type="Gene3D" id="3.30.730.10">
    <property type="entry name" value="AP2/ERF domain"/>
    <property type="match status" value="1"/>
</dbReference>
<dbReference type="PROSITE" id="PS50863">
    <property type="entry name" value="B3"/>
    <property type="match status" value="1"/>
</dbReference>